<dbReference type="OrthoDB" id="1932457at2759"/>
<gene>
    <name evidence="2" type="ORF">EJB05_16466</name>
</gene>
<organism evidence="2 3">
    <name type="scientific">Eragrostis curvula</name>
    <name type="common">weeping love grass</name>
    <dbReference type="NCBI Taxonomy" id="38414"/>
    <lineage>
        <taxon>Eukaryota</taxon>
        <taxon>Viridiplantae</taxon>
        <taxon>Streptophyta</taxon>
        <taxon>Embryophyta</taxon>
        <taxon>Tracheophyta</taxon>
        <taxon>Spermatophyta</taxon>
        <taxon>Magnoliopsida</taxon>
        <taxon>Liliopsida</taxon>
        <taxon>Poales</taxon>
        <taxon>Poaceae</taxon>
        <taxon>PACMAD clade</taxon>
        <taxon>Chloridoideae</taxon>
        <taxon>Eragrostideae</taxon>
        <taxon>Eragrostidinae</taxon>
        <taxon>Eragrostis</taxon>
    </lineage>
</organism>
<proteinExistence type="predicted"/>
<keyword evidence="3" id="KW-1185">Reference proteome</keyword>
<reference evidence="2 3" key="1">
    <citation type="journal article" date="2019" name="Sci. Rep.">
        <title>A high-quality genome of Eragrostis curvula grass provides insights into Poaceae evolution and supports new strategies to enhance forage quality.</title>
        <authorList>
            <person name="Carballo J."/>
            <person name="Santos B.A.C.M."/>
            <person name="Zappacosta D."/>
            <person name="Garbus I."/>
            <person name="Selva J.P."/>
            <person name="Gallo C.A."/>
            <person name="Diaz A."/>
            <person name="Albertini E."/>
            <person name="Caccamo M."/>
            <person name="Echenique V."/>
        </authorList>
    </citation>
    <scope>NUCLEOTIDE SEQUENCE [LARGE SCALE GENOMIC DNA]</scope>
    <source>
        <strain evidence="3">cv. Victoria</strain>
        <tissue evidence="2">Leaf</tissue>
    </source>
</reference>
<dbReference type="InterPro" id="IPR044171">
    <property type="entry name" value="LAX2-like"/>
</dbReference>
<name>A0A5J9VGN9_9POAL</name>
<evidence type="ECO:0000313" key="3">
    <source>
        <dbReference type="Proteomes" id="UP000324897"/>
    </source>
</evidence>
<dbReference type="PANTHER" id="PTHR47290:SF2">
    <property type="entry name" value="OS01G0928400 PROTEIN"/>
    <property type="match status" value="1"/>
</dbReference>
<protein>
    <submittedName>
        <fullName evidence="2">Uncharacterized protein</fullName>
    </submittedName>
</protein>
<dbReference type="Gramene" id="TVU34627">
    <property type="protein sequence ID" value="TVU34627"/>
    <property type="gene ID" value="EJB05_16466"/>
</dbReference>
<comment type="caution">
    <text evidence="2">The sequence shown here is derived from an EMBL/GenBank/DDBJ whole genome shotgun (WGS) entry which is preliminary data.</text>
</comment>
<evidence type="ECO:0000256" key="1">
    <source>
        <dbReference type="SAM" id="MobiDB-lite"/>
    </source>
</evidence>
<dbReference type="EMBL" id="RWGY01000009">
    <property type="protein sequence ID" value="TVU34627.1"/>
    <property type="molecule type" value="Genomic_DNA"/>
</dbReference>
<dbReference type="PANTHER" id="PTHR47290">
    <property type="entry name" value="RING FINGER PROTEIN"/>
    <property type="match status" value="1"/>
</dbReference>
<dbReference type="Gene3D" id="3.10.20.90">
    <property type="entry name" value="Phosphatidylinositol 3-kinase Catalytic Subunit, Chain A, domain 1"/>
    <property type="match status" value="1"/>
</dbReference>
<dbReference type="AlphaFoldDB" id="A0A5J9VGN9"/>
<evidence type="ECO:0000313" key="2">
    <source>
        <dbReference type="EMBL" id="TVU34627.1"/>
    </source>
</evidence>
<accession>A0A5J9VGN9</accession>
<feature type="region of interest" description="Disordered" evidence="1">
    <location>
        <begin position="89"/>
        <end position="108"/>
    </location>
</feature>
<sequence>MVPTRNLLHHDGKNSSKSCYPTTQYCVGISTAQLEASSRQDHHKQPLSRSPRLTMADDELAAAASTSSRLGVGAGDGGDWLQLGLAAAPSSSSASSSGDNNGADPAPTPVELGLFVSCGYDKQHARMRPPLFQLPLRSYQYGGHGRYRPAAASGSVSAPFLPFMPPFRSSGDAMRVISPPRRTEATGLWLTLQAAPNQHREPILPQIPKSYLRIKDSNIKVEVVMKYLAGKLGLTRSHQVELKCRGQVLPPFLLVKYVRDNIWCSSALREEEALAARRSPVAATDNVMTLCYTTSRNRTLQNL</sequence>
<dbReference type="Proteomes" id="UP000324897">
    <property type="component" value="Unassembled WGS sequence"/>
</dbReference>